<evidence type="ECO:0000256" key="4">
    <source>
        <dbReference type="ARBA" id="ARBA00022763"/>
    </source>
</evidence>
<dbReference type="InterPro" id="IPR027417">
    <property type="entry name" value="P-loop_NTPase"/>
</dbReference>
<keyword evidence="4" id="KW-0227">DNA damage</keyword>
<dbReference type="Pfam" id="PF06733">
    <property type="entry name" value="DEAD_2"/>
    <property type="match status" value="1"/>
</dbReference>
<dbReference type="Pfam" id="PF00270">
    <property type="entry name" value="DEAD"/>
    <property type="match status" value="1"/>
</dbReference>
<dbReference type="GO" id="GO:0003678">
    <property type="term" value="F:DNA helicase activity"/>
    <property type="evidence" value="ECO:0007669"/>
    <property type="project" value="InterPro"/>
</dbReference>
<keyword evidence="3" id="KW-0547">Nucleotide-binding</keyword>
<evidence type="ECO:0000313" key="16">
    <source>
        <dbReference type="Proteomes" id="UP000076268"/>
    </source>
</evidence>
<feature type="domain" description="Helicase ATP-binding" evidence="14">
    <location>
        <begin position="181"/>
        <end position="430"/>
    </location>
</feature>
<evidence type="ECO:0000256" key="3">
    <source>
        <dbReference type="ARBA" id="ARBA00022741"/>
    </source>
</evidence>
<proteinExistence type="inferred from homology"/>
<dbReference type="RefSeq" id="WP_066236816.1">
    <property type="nucleotide sequence ID" value="NZ_LSGP01000001.1"/>
</dbReference>
<dbReference type="InterPro" id="IPR011604">
    <property type="entry name" value="PDDEXK-like_dom_sf"/>
</dbReference>
<dbReference type="InterPro" id="IPR010614">
    <property type="entry name" value="RAD3-like_helicase_DEAD"/>
</dbReference>
<dbReference type="GO" id="GO:0016818">
    <property type="term" value="F:hydrolase activity, acting on acid anhydrides, in phosphorus-containing anhydrides"/>
    <property type="evidence" value="ECO:0007669"/>
    <property type="project" value="InterPro"/>
</dbReference>
<keyword evidence="5" id="KW-0378">Hydrolase</keyword>
<protein>
    <submittedName>
        <fullName evidence="15">ATP-dependent helicase</fullName>
    </submittedName>
</protein>
<evidence type="ECO:0000256" key="5">
    <source>
        <dbReference type="ARBA" id="ARBA00022801"/>
    </source>
</evidence>
<dbReference type="GO" id="GO:0005524">
    <property type="term" value="F:ATP binding"/>
    <property type="evidence" value="ECO:0007669"/>
    <property type="project" value="UniProtKB-KW"/>
</dbReference>
<dbReference type="Gene3D" id="1.10.275.40">
    <property type="match status" value="1"/>
</dbReference>
<dbReference type="Pfam" id="PF13307">
    <property type="entry name" value="Helicase_C_2"/>
    <property type="match status" value="1"/>
</dbReference>
<accession>A0A154BW74</accession>
<name>A0A154BW74_ANASB</name>
<dbReference type="GO" id="GO:0046872">
    <property type="term" value="F:metal ion binding"/>
    <property type="evidence" value="ECO:0007669"/>
    <property type="project" value="UniProtKB-KW"/>
</dbReference>
<dbReference type="InterPro" id="IPR014013">
    <property type="entry name" value="Helic_SF1/SF2_ATP-bd_DinG/Rad3"/>
</dbReference>
<dbReference type="SMART" id="SM00491">
    <property type="entry name" value="HELICc2"/>
    <property type="match status" value="1"/>
</dbReference>
<dbReference type="PROSITE" id="PS51193">
    <property type="entry name" value="HELICASE_ATP_BIND_2"/>
    <property type="match status" value="1"/>
</dbReference>
<dbReference type="GO" id="GO:0006281">
    <property type="term" value="P:DNA repair"/>
    <property type="evidence" value="ECO:0007669"/>
    <property type="project" value="UniProtKB-KW"/>
</dbReference>
<dbReference type="EMBL" id="LSGP01000001">
    <property type="protein sequence ID" value="KYZ78125.1"/>
    <property type="molecule type" value="Genomic_DNA"/>
</dbReference>
<dbReference type="Gene3D" id="3.40.50.300">
    <property type="entry name" value="P-loop containing nucleotide triphosphate hydrolases"/>
    <property type="match status" value="2"/>
</dbReference>
<evidence type="ECO:0000313" key="15">
    <source>
        <dbReference type="EMBL" id="KYZ78125.1"/>
    </source>
</evidence>
<keyword evidence="11" id="KW-0234">DNA repair</keyword>
<dbReference type="Proteomes" id="UP000076268">
    <property type="component" value="Unassembled WGS sequence"/>
</dbReference>
<dbReference type="InterPro" id="IPR006554">
    <property type="entry name" value="Helicase-like_DEXD_c2"/>
</dbReference>
<keyword evidence="9" id="KW-0411">Iron-sulfur</keyword>
<dbReference type="SMART" id="SM00488">
    <property type="entry name" value="DEXDc2"/>
    <property type="match status" value="1"/>
</dbReference>
<evidence type="ECO:0000256" key="2">
    <source>
        <dbReference type="ARBA" id="ARBA00022723"/>
    </source>
</evidence>
<dbReference type="GO" id="GO:0051539">
    <property type="term" value="F:4 iron, 4 sulfur cluster binding"/>
    <property type="evidence" value="ECO:0007669"/>
    <property type="project" value="UniProtKB-KW"/>
</dbReference>
<evidence type="ECO:0000256" key="11">
    <source>
        <dbReference type="ARBA" id="ARBA00023204"/>
    </source>
</evidence>
<gene>
    <name evidence="15" type="ORF">AXX12_00845</name>
</gene>
<evidence type="ECO:0000256" key="12">
    <source>
        <dbReference type="ARBA" id="ARBA00023235"/>
    </source>
</evidence>
<reference evidence="15 16" key="1">
    <citation type="submission" date="2016-02" db="EMBL/GenBank/DDBJ databases">
        <title>Anaerosporomusa subterraneum gen. nov., sp. nov., a spore-forming obligate anaerobe isolated from saprolite.</title>
        <authorList>
            <person name="Choi J.K."/>
            <person name="Shah M."/>
            <person name="Yee N."/>
        </authorList>
    </citation>
    <scope>NUCLEOTIDE SEQUENCE [LARGE SCALE GENOMIC DNA]</scope>
    <source>
        <strain evidence="15 16">RU4</strain>
    </source>
</reference>
<evidence type="ECO:0000256" key="10">
    <source>
        <dbReference type="ARBA" id="ARBA00023125"/>
    </source>
</evidence>
<dbReference type="PANTHER" id="PTHR11472:SF34">
    <property type="entry name" value="REGULATOR OF TELOMERE ELONGATION HELICASE 1"/>
    <property type="match status" value="1"/>
</dbReference>
<comment type="caution">
    <text evidence="15">The sequence shown here is derived from an EMBL/GenBank/DDBJ whole genome shotgun (WGS) entry which is preliminary data.</text>
</comment>
<evidence type="ECO:0000259" key="14">
    <source>
        <dbReference type="PROSITE" id="PS51193"/>
    </source>
</evidence>
<evidence type="ECO:0000256" key="8">
    <source>
        <dbReference type="ARBA" id="ARBA00023004"/>
    </source>
</evidence>
<dbReference type="InterPro" id="IPR011545">
    <property type="entry name" value="DEAD/DEAH_box_helicase_dom"/>
</dbReference>
<keyword evidence="8" id="KW-0408">Iron</keyword>
<comment type="similarity">
    <text evidence="13">Belongs to the helicase family. DinG subfamily.</text>
</comment>
<keyword evidence="10" id="KW-0238">DNA-binding</keyword>
<keyword evidence="12" id="KW-0413">Isomerase</keyword>
<keyword evidence="2" id="KW-0479">Metal-binding</keyword>
<evidence type="ECO:0000256" key="13">
    <source>
        <dbReference type="ARBA" id="ARBA00038058"/>
    </source>
</evidence>
<dbReference type="Gene3D" id="1.10.30.20">
    <property type="entry name" value="Bacterial XPD DNA helicase, FeS cluster domain"/>
    <property type="match status" value="1"/>
</dbReference>
<evidence type="ECO:0000256" key="9">
    <source>
        <dbReference type="ARBA" id="ARBA00023014"/>
    </source>
</evidence>
<dbReference type="OrthoDB" id="9765586at2"/>
<evidence type="ECO:0000256" key="7">
    <source>
        <dbReference type="ARBA" id="ARBA00022840"/>
    </source>
</evidence>
<dbReference type="InterPro" id="IPR006555">
    <property type="entry name" value="ATP-dep_Helicase_C"/>
</dbReference>
<keyword evidence="7" id="KW-0067">ATP-binding</keyword>
<dbReference type="GO" id="GO:0003677">
    <property type="term" value="F:DNA binding"/>
    <property type="evidence" value="ECO:0007669"/>
    <property type="project" value="UniProtKB-KW"/>
</dbReference>
<dbReference type="InterPro" id="IPR045028">
    <property type="entry name" value="DinG/Rad3-like"/>
</dbReference>
<dbReference type="AlphaFoldDB" id="A0A154BW74"/>
<dbReference type="PANTHER" id="PTHR11472">
    <property type="entry name" value="DNA REPAIR DEAD HELICASE RAD3/XP-D SUBFAMILY MEMBER"/>
    <property type="match status" value="1"/>
</dbReference>
<keyword evidence="16" id="KW-1185">Reference proteome</keyword>
<dbReference type="Gene3D" id="3.90.320.10">
    <property type="match status" value="1"/>
</dbReference>
<organism evidence="15 16">
    <name type="scientific">Anaerosporomusa subterranea</name>
    <dbReference type="NCBI Taxonomy" id="1794912"/>
    <lineage>
        <taxon>Bacteria</taxon>
        <taxon>Bacillati</taxon>
        <taxon>Bacillota</taxon>
        <taxon>Negativicutes</taxon>
        <taxon>Acetonemataceae</taxon>
        <taxon>Anaerosporomusa</taxon>
    </lineage>
</organism>
<evidence type="ECO:0000256" key="6">
    <source>
        <dbReference type="ARBA" id="ARBA00022806"/>
    </source>
</evidence>
<evidence type="ECO:0000256" key="1">
    <source>
        <dbReference type="ARBA" id="ARBA00022485"/>
    </source>
</evidence>
<sequence length="782" mass="88078">MKTKIRLSVRTLVEFVLRSGDLTSTFSGRSRAVEGTKAHQKVQKAQPAHYRPEVALSHTIEAEDFVIEIGGRADGIIEQDDVTVIDEIKSTDTALNAIHEDDNPLFWAQAKCYAYIYALQQSLEKIAVQLTYYQVEDKTCLRFVQCYAISDLTAFFSDLIDRYLDWARLIQQGQADRNQSIKELKFPFDSFRAGQRELAVAVYWTVTAGNKLFAQAPTGIGKTLASLFPAVKAIGEGKTEKIFYLTAKTSTREIAEQALATLREKGLVLKSLTLTAKDKICFNAETDCDPEKCIYACGHYDRIHAALREIYAQPVFTRIVIEECSKKYQICPFEFSLDLALWADCVICDYNYVFDPRVSLKRLFAEDAGSHCLLIDEAHNLADRAREMYSATLSKKPISELKQALKQSQPKLAKALAPVQTCLARWGKACEQTEAKLLVQNELPADVLSPLYKFVKLADAWLARNEPAPFREQLLQVYFDIHAFLRTAEEYESDYLFYVEKKTGGDVAVKLFCVDPSRLLRQVLTLGRPTVFFSATLSPLEYFHAMLAGDETDRSLSVASPFPRDNLRVLVADYIATTYKTRDSSYDAVVAAIATVTSARQGNYLVFFPSYRYLQEVAARYAERTNEDQLICQSAGMTDAEREAFLDCFTNQCEGTLVGFAVLGGAFGEGIDLIGEQLSGAVIVGIGLPQVCTEREIIRAYYDAQNGRGFEYAYLYPGINKVLQAAGRVIRTDADRGIVLLIDERFSQQRCRRLLPQWWKPIQTVRTPEGIAACSREFWRED</sequence>
<keyword evidence="1" id="KW-0004">4Fe-4S</keyword>
<dbReference type="SUPFAM" id="SSF52540">
    <property type="entry name" value="P-loop containing nucleoside triphosphate hydrolases"/>
    <property type="match status" value="1"/>
</dbReference>
<dbReference type="InterPro" id="IPR042493">
    <property type="entry name" value="XPD_DNA_FeS"/>
</dbReference>
<dbReference type="STRING" id="1794912.AXX12_00845"/>
<keyword evidence="6 15" id="KW-0347">Helicase</keyword>